<evidence type="ECO:0000313" key="1">
    <source>
        <dbReference type="EMBL" id="GET20006.1"/>
    </source>
</evidence>
<reference evidence="1 2" key="1">
    <citation type="submission" date="2019-10" db="EMBL/GenBank/DDBJ databases">
        <title>Prolixibacter strains distinguished by the presence of nitrate reductase genes were adept at nitrate-dependent anaerobic corrosion of metallic iron and carbon steel.</title>
        <authorList>
            <person name="Iino T."/>
            <person name="Shono N."/>
            <person name="Ito K."/>
            <person name="Nakamura R."/>
            <person name="Sueoka K."/>
            <person name="Harayama S."/>
            <person name="Ohkuma M."/>
        </authorList>
    </citation>
    <scope>NUCLEOTIDE SEQUENCE [LARGE SCALE GENOMIC DNA]</scope>
    <source>
        <strain evidence="1 2">MIC1-1</strain>
    </source>
</reference>
<dbReference type="EMBL" id="BLAU01000001">
    <property type="protein sequence ID" value="GET20006.1"/>
    <property type="molecule type" value="Genomic_DNA"/>
</dbReference>
<name>A0ABQ0ZEX8_9BACT</name>
<accession>A0ABQ0ZEX8</accession>
<keyword evidence="2" id="KW-1185">Reference proteome</keyword>
<protein>
    <submittedName>
        <fullName evidence="1">Uncharacterized protein</fullName>
    </submittedName>
</protein>
<dbReference type="Proteomes" id="UP000396862">
    <property type="component" value="Unassembled WGS sequence"/>
</dbReference>
<evidence type="ECO:0000313" key="2">
    <source>
        <dbReference type="Proteomes" id="UP000396862"/>
    </source>
</evidence>
<proteinExistence type="predicted"/>
<gene>
    <name evidence="1" type="ORF">JCM18694_02520</name>
</gene>
<organism evidence="1 2">
    <name type="scientific">Prolixibacter denitrificans</name>
    <dbReference type="NCBI Taxonomy" id="1541063"/>
    <lineage>
        <taxon>Bacteria</taxon>
        <taxon>Pseudomonadati</taxon>
        <taxon>Bacteroidota</taxon>
        <taxon>Bacteroidia</taxon>
        <taxon>Marinilabiliales</taxon>
        <taxon>Prolixibacteraceae</taxon>
        <taxon>Prolixibacter</taxon>
    </lineage>
</organism>
<comment type="caution">
    <text evidence="1">The sequence shown here is derived from an EMBL/GenBank/DDBJ whole genome shotgun (WGS) entry which is preliminary data.</text>
</comment>
<sequence>MPLRFPAKKQVLIKDFLIDDFSYLNDFVVQSAEKYKLILTSRCINTKTSKCLEAYIDKAIYTEISFGLISFCIPL</sequence>